<dbReference type="InterPro" id="IPR046342">
    <property type="entry name" value="CBS_dom_sf"/>
</dbReference>
<dbReference type="PROSITE" id="PS51371">
    <property type="entry name" value="CBS"/>
    <property type="match status" value="1"/>
</dbReference>
<dbReference type="InterPro" id="IPR051257">
    <property type="entry name" value="Diverse_CBS-Domain"/>
</dbReference>
<reference evidence="4 5" key="1">
    <citation type="journal article" date="2019" name="Environ. Microbiol.">
        <title>Species interactions and distinct microbial communities in high Arctic permafrost affected cryosols are associated with the CH4 and CO2 gas fluxes.</title>
        <authorList>
            <person name="Altshuler I."/>
            <person name="Hamel J."/>
            <person name="Turney S."/>
            <person name="Magnuson E."/>
            <person name="Levesque R."/>
            <person name="Greer C."/>
            <person name="Whyte L.G."/>
        </authorList>
    </citation>
    <scope>NUCLEOTIDE SEQUENCE [LARGE SCALE GENOMIC DNA]</scope>
    <source>
        <strain evidence="4 5">S06.C</strain>
    </source>
</reference>
<evidence type="ECO:0000259" key="3">
    <source>
        <dbReference type="PROSITE" id="PS51371"/>
    </source>
</evidence>
<evidence type="ECO:0000313" key="5">
    <source>
        <dbReference type="Proteomes" id="UP000319212"/>
    </source>
</evidence>
<evidence type="ECO:0000256" key="2">
    <source>
        <dbReference type="PROSITE-ProRule" id="PRU00703"/>
    </source>
</evidence>
<proteinExistence type="predicted"/>
<comment type="caution">
    <text evidence="4">The sequence shown here is derived from an EMBL/GenBank/DDBJ whole genome shotgun (WGS) entry which is preliminary data.</text>
</comment>
<accession>A0A502DXG7</accession>
<dbReference type="SMART" id="SM00116">
    <property type="entry name" value="CBS"/>
    <property type="match status" value="2"/>
</dbReference>
<dbReference type="Pfam" id="PF00571">
    <property type="entry name" value="CBS"/>
    <property type="match status" value="2"/>
</dbReference>
<dbReference type="InterPro" id="IPR000644">
    <property type="entry name" value="CBS_dom"/>
</dbReference>
<gene>
    <name evidence="4" type="ORF">EAH82_00515</name>
</gene>
<name>A0A502DXG7_9BURK</name>
<dbReference type="AlphaFoldDB" id="A0A502DXG7"/>
<keyword evidence="1 2" id="KW-0129">CBS domain</keyword>
<sequence length="142" mass="15771">MKPVSSLLQGRNAGLWHTEPESTVFDALHVLAEHEVGALVVMKGDQLVGVFSERDYTRKVALLGKNSKAMQVAEIMTANVFTVTPQTPTHDCMALMSQKRIRHLPVVDEGKVVGMISIRDLMDDIIADHEKTIEQLTTYIQS</sequence>
<protein>
    <submittedName>
        <fullName evidence="4">CBS domain-containing protein</fullName>
    </submittedName>
</protein>
<dbReference type="InterPro" id="IPR044725">
    <property type="entry name" value="CBSX3_CBS_dom"/>
</dbReference>
<dbReference type="CDD" id="cd04623">
    <property type="entry name" value="CBS_pair_bac_euk"/>
    <property type="match status" value="1"/>
</dbReference>
<feature type="domain" description="CBS" evidence="3">
    <location>
        <begin position="76"/>
        <end position="131"/>
    </location>
</feature>
<organism evidence="4 5">
    <name type="scientific">Variovorax guangxiensis</name>
    <dbReference type="NCBI Taxonomy" id="1775474"/>
    <lineage>
        <taxon>Bacteria</taxon>
        <taxon>Pseudomonadati</taxon>
        <taxon>Pseudomonadota</taxon>
        <taxon>Betaproteobacteria</taxon>
        <taxon>Burkholderiales</taxon>
        <taxon>Comamonadaceae</taxon>
        <taxon>Variovorax</taxon>
    </lineage>
</organism>
<dbReference type="PANTHER" id="PTHR43080:SF2">
    <property type="entry name" value="CBS DOMAIN-CONTAINING PROTEIN"/>
    <property type="match status" value="1"/>
</dbReference>
<dbReference type="SUPFAM" id="SSF54631">
    <property type="entry name" value="CBS-domain pair"/>
    <property type="match status" value="1"/>
</dbReference>
<evidence type="ECO:0000313" key="4">
    <source>
        <dbReference type="EMBL" id="TPG30027.1"/>
    </source>
</evidence>
<dbReference type="Gene3D" id="3.10.580.10">
    <property type="entry name" value="CBS-domain"/>
    <property type="match status" value="1"/>
</dbReference>
<dbReference type="RefSeq" id="WP_140837901.1">
    <property type="nucleotide sequence ID" value="NZ_RCZI01000001.1"/>
</dbReference>
<dbReference type="OrthoDB" id="9807125at2"/>
<evidence type="ECO:0000256" key="1">
    <source>
        <dbReference type="ARBA" id="ARBA00023122"/>
    </source>
</evidence>
<dbReference type="EMBL" id="RCZI01000001">
    <property type="protein sequence ID" value="TPG30027.1"/>
    <property type="molecule type" value="Genomic_DNA"/>
</dbReference>
<dbReference type="PANTHER" id="PTHR43080">
    <property type="entry name" value="CBS DOMAIN-CONTAINING PROTEIN CBSX3, MITOCHONDRIAL"/>
    <property type="match status" value="1"/>
</dbReference>
<dbReference type="Proteomes" id="UP000319212">
    <property type="component" value="Unassembled WGS sequence"/>
</dbReference>